<accession>A0A410JYN6</accession>
<evidence type="ECO:0000313" key="9">
    <source>
        <dbReference type="EMBL" id="QAR33290.1"/>
    </source>
</evidence>
<dbReference type="InterPro" id="IPR036280">
    <property type="entry name" value="Multihaem_cyt_sf"/>
</dbReference>
<gene>
    <name evidence="9" type="ORF">EP073_07720</name>
</gene>
<comment type="cofactor">
    <cofactor evidence="1">
        <name>heme c</name>
        <dbReference type="ChEBI" id="CHEBI:61717"/>
    </cofactor>
</comment>
<evidence type="ECO:0000256" key="6">
    <source>
        <dbReference type="ARBA" id="ARBA00022982"/>
    </source>
</evidence>
<dbReference type="InterPro" id="IPR012286">
    <property type="entry name" value="Tetrahaem_cytochrome"/>
</dbReference>
<dbReference type="RefSeq" id="WP_128466576.1">
    <property type="nucleotide sequence ID" value="NZ_CP035108.1"/>
</dbReference>
<dbReference type="AlphaFoldDB" id="A0A410JYN6"/>
<evidence type="ECO:0000256" key="1">
    <source>
        <dbReference type="ARBA" id="ARBA00001926"/>
    </source>
</evidence>
<name>A0A410JYN6_9BACT</name>
<evidence type="ECO:0000256" key="2">
    <source>
        <dbReference type="ARBA" id="ARBA00004196"/>
    </source>
</evidence>
<evidence type="ECO:0000256" key="4">
    <source>
        <dbReference type="ARBA" id="ARBA00022617"/>
    </source>
</evidence>
<keyword evidence="4" id="KW-0349">Heme</keyword>
<evidence type="ECO:0000259" key="8">
    <source>
        <dbReference type="Pfam" id="PF14537"/>
    </source>
</evidence>
<dbReference type="GO" id="GO:0030313">
    <property type="term" value="C:cell envelope"/>
    <property type="evidence" value="ECO:0007669"/>
    <property type="project" value="UniProtKB-SubCell"/>
</dbReference>
<keyword evidence="10" id="KW-1185">Reference proteome</keyword>
<dbReference type="OrthoDB" id="5432774at2"/>
<evidence type="ECO:0000256" key="5">
    <source>
        <dbReference type="ARBA" id="ARBA00022723"/>
    </source>
</evidence>
<dbReference type="Gene3D" id="1.10.1130.10">
    <property type="entry name" value="Flavocytochrome C3, Chain A"/>
    <property type="match status" value="1"/>
</dbReference>
<dbReference type="GO" id="GO:0046872">
    <property type="term" value="F:metal ion binding"/>
    <property type="evidence" value="ECO:0007669"/>
    <property type="project" value="UniProtKB-KW"/>
</dbReference>
<reference evidence="9 10" key="1">
    <citation type="submission" date="2019-01" db="EMBL/GenBank/DDBJ databases">
        <title>Geovibrio thiophilus DSM 11263, complete genome.</title>
        <authorList>
            <person name="Spring S."/>
            <person name="Bunk B."/>
            <person name="Sproer C."/>
        </authorList>
    </citation>
    <scope>NUCLEOTIDE SEQUENCE [LARGE SCALE GENOMIC DNA]</scope>
    <source>
        <strain evidence="9 10">DSM 11263</strain>
    </source>
</reference>
<keyword evidence="5" id="KW-0479">Metal-binding</keyword>
<dbReference type="Pfam" id="PF14537">
    <property type="entry name" value="Cytochrom_c3_2"/>
    <property type="match status" value="1"/>
</dbReference>
<evidence type="ECO:0000256" key="3">
    <source>
        <dbReference type="ARBA" id="ARBA00022448"/>
    </source>
</evidence>
<keyword evidence="7" id="KW-0408">Iron</keyword>
<dbReference type="KEGG" id="gtl:EP073_07720"/>
<comment type="subcellular location">
    <subcellularLocation>
        <location evidence="2">Cell envelope</location>
    </subcellularLocation>
</comment>
<evidence type="ECO:0000313" key="10">
    <source>
        <dbReference type="Proteomes" id="UP000287502"/>
    </source>
</evidence>
<organism evidence="9 10">
    <name type="scientific">Geovibrio thiophilus</name>
    <dbReference type="NCBI Taxonomy" id="139438"/>
    <lineage>
        <taxon>Bacteria</taxon>
        <taxon>Pseudomonadati</taxon>
        <taxon>Deferribacterota</taxon>
        <taxon>Deferribacteres</taxon>
        <taxon>Deferribacterales</taxon>
        <taxon>Geovibrionaceae</taxon>
        <taxon>Geovibrio</taxon>
    </lineage>
</organism>
<keyword evidence="3" id="KW-0813">Transport</keyword>
<dbReference type="SUPFAM" id="SSF48695">
    <property type="entry name" value="Multiheme cytochromes"/>
    <property type="match status" value="1"/>
</dbReference>
<feature type="domain" description="Tetrahaem cytochrome" evidence="8">
    <location>
        <begin position="34"/>
        <end position="116"/>
    </location>
</feature>
<evidence type="ECO:0000256" key="7">
    <source>
        <dbReference type="ARBA" id="ARBA00023004"/>
    </source>
</evidence>
<proteinExistence type="predicted"/>
<dbReference type="EMBL" id="CP035108">
    <property type="protein sequence ID" value="QAR33290.1"/>
    <property type="molecule type" value="Genomic_DNA"/>
</dbReference>
<protein>
    <recommendedName>
        <fullName evidence="8">Tetrahaem cytochrome domain-containing protein</fullName>
    </recommendedName>
</protein>
<sequence>MLNNKHIYTIVLVFLTVSLWGFAEASDKQINAKHAEAGITCSDCHQTDTPSRSASQQSCRSCHENIDAGENLILKSADGKEYSVNPHNAHTGSLRCTICHHIHSPSELYCNKECHHTFTISVP</sequence>
<dbReference type="Proteomes" id="UP000287502">
    <property type="component" value="Chromosome"/>
</dbReference>
<keyword evidence="6" id="KW-0249">Electron transport</keyword>